<feature type="transmembrane region" description="Helical" evidence="6">
    <location>
        <begin position="119"/>
        <end position="140"/>
    </location>
</feature>
<evidence type="ECO:0000256" key="3">
    <source>
        <dbReference type="ARBA" id="ARBA00022692"/>
    </source>
</evidence>
<feature type="transmembrane region" description="Helical" evidence="6">
    <location>
        <begin position="94"/>
        <end position="113"/>
    </location>
</feature>
<dbReference type="PROSITE" id="PS00216">
    <property type="entry name" value="SUGAR_TRANSPORT_1"/>
    <property type="match status" value="2"/>
</dbReference>
<feature type="domain" description="Major facilitator superfamily (MFS) profile" evidence="7">
    <location>
        <begin position="28"/>
        <end position="451"/>
    </location>
</feature>
<evidence type="ECO:0000256" key="1">
    <source>
        <dbReference type="ARBA" id="ARBA00004651"/>
    </source>
</evidence>
<evidence type="ECO:0000256" key="2">
    <source>
        <dbReference type="ARBA" id="ARBA00022448"/>
    </source>
</evidence>
<dbReference type="GO" id="GO:0046943">
    <property type="term" value="F:carboxylic acid transmembrane transporter activity"/>
    <property type="evidence" value="ECO:0007669"/>
    <property type="project" value="TreeGrafter"/>
</dbReference>
<dbReference type="AlphaFoldDB" id="A0AAU8PPE0"/>
<feature type="transmembrane region" description="Helical" evidence="6">
    <location>
        <begin position="152"/>
        <end position="176"/>
    </location>
</feature>
<dbReference type="Proteomes" id="UP000009229">
    <property type="component" value="Chromosome"/>
</dbReference>
<sequence length="478" mass="52143">MTGVARKEEINLLTRLDRIPVTRSTILIMALLALTWVIEAFDIGIVGQTVLVLKKLWNLTPGDVGLLGTSSTLGIVIGVYFAGRLIDKFGRKKVLVYGVAWFAFFTGIGALIPNLYWVVIMRFIAGLGEGAVFPIPYLLISEFVGAKWRGTVVSWQNAILCAAYVLPSIVGAWALSQFPLDVAWRIPFIAGGLPILYVIVLALCLPESPRWLLQQGRIDEVRKLVNRLEDEAGLEHDENLINPGILRSLQNQQTEKKQVGVASIFKQPYLSRSLVSWGLYTGSMICWYAMLVYAPTIFATRGFAMENAILFTGAMMVIGGIGEVAIGYLSDVYGRKPVYFIYSILAAVGMVMLAQFSSLAGLIIGGFIAAFFGFGTLPSAKIYIAEQYPTHLRGVGTGVGEAVARLLGGVLAAYYIPFILNAGGVKAVFWFVAAAFIVFVIPLMIWGQETARRSVEETGSTLSGEQIKAQFSIEDAKL</sequence>
<dbReference type="InterPro" id="IPR036259">
    <property type="entry name" value="MFS_trans_sf"/>
</dbReference>
<comment type="subcellular location">
    <subcellularLocation>
        <location evidence="1">Cell membrane</location>
        <topology evidence="1">Multi-pass membrane protein</topology>
    </subcellularLocation>
</comment>
<feature type="transmembrane region" description="Helical" evidence="6">
    <location>
        <begin position="362"/>
        <end position="383"/>
    </location>
</feature>
<dbReference type="InterPro" id="IPR005828">
    <property type="entry name" value="MFS_sugar_transport-like"/>
</dbReference>
<evidence type="ECO:0000256" key="4">
    <source>
        <dbReference type="ARBA" id="ARBA00022989"/>
    </source>
</evidence>
<dbReference type="PROSITE" id="PS00217">
    <property type="entry name" value="SUGAR_TRANSPORT_2"/>
    <property type="match status" value="1"/>
</dbReference>
<dbReference type="SUPFAM" id="SSF103473">
    <property type="entry name" value="MFS general substrate transporter"/>
    <property type="match status" value="1"/>
</dbReference>
<keyword evidence="4 6" id="KW-1133">Transmembrane helix</keyword>
<evidence type="ECO:0000313" key="8">
    <source>
        <dbReference type="EMBL" id="AEG16047.1"/>
    </source>
</evidence>
<keyword evidence="2" id="KW-0813">Transport</keyword>
<dbReference type="PROSITE" id="PS50850">
    <property type="entry name" value="MFS"/>
    <property type="match status" value="1"/>
</dbReference>
<reference evidence="9" key="1">
    <citation type="submission" date="2011-05" db="EMBL/GenBank/DDBJ databases">
        <title>Complete sequence of Desulfotomaculum kuznetsovii DSM 6115.</title>
        <authorList>
            <person name="Lucas S."/>
            <person name="Han J."/>
            <person name="Lapidus A."/>
            <person name="Cheng J.-F."/>
            <person name="Goodwin L."/>
            <person name="Pitluck S."/>
            <person name="Peters L."/>
            <person name="Mikhailova N."/>
            <person name="Lu M."/>
            <person name="Saunders E."/>
            <person name="Han C."/>
            <person name="Tapia R."/>
            <person name="Land M."/>
            <person name="Hauser L."/>
            <person name="Kyrpides N."/>
            <person name="Ivanova N."/>
            <person name="Pagani I."/>
            <person name="Nazina T."/>
            <person name="Ivanova A."/>
            <person name="Parshina S."/>
            <person name="Kuever J."/>
            <person name="Muyzer G."/>
            <person name="Plugge C."/>
            <person name="Stams A."/>
            <person name="Woyke T."/>
        </authorList>
    </citation>
    <scope>NUCLEOTIDE SEQUENCE [LARGE SCALE GENOMIC DNA]</scope>
    <source>
        <strain evidence="9">DSM 6115 / VKM B-1805 / 17</strain>
    </source>
</reference>
<dbReference type="PANTHER" id="PTHR23508">
    <property type="entry name" value="CARBOXYLIC ACID TRANSPORTER PROTEIN HOMOLOG"/>
    <property type="match status" value="1"/>
</dbReference>
<feature type="transmembrane region" description="Helical" evidence="6">
    <location>
        <begin position="64"/>
        <end position="82"/>
    </location>
</feature>
<feature type="transmembrane region" description="Helical" evidence="6">
    <location>
        <begin position="182"/>
        <end position="205"/>
    </location>
</feature>
<dbReference type="RefSeq" id="WP_013823558.1">
    <property type="nucleotide sequence ID" value="NC_015573.1"/>
</dbReference>
<dbReference type="Pfam" id="PF00083">
    <property type="entry name" value="Sugar_tr"/>
    <property type="match status" value="1"/>
</dbReference>
<feature type="transmembrane region" description="Helical" evidence="6">
    <location>
        <begin position="428"/>
        <end position="446"/>
    </location>
</feature>
<dbReference type="GO" id="GO:0005886">
    <property type="term" value="C:plasma membrane"/>
    <property type="evidence" value="ECO:0007669"/>
    <property type="project" value="UniProtKB-SubCell"/>
</dbReference>
<accession>A0AAU8PPE0</accession>
<feature type="transmembrane region" description="Helical" evidence="6">
    <location>
        <begin position="308"/>
        <end position="326"/>
    </location>
</feature>
<evidence type="ECO:0000256" key="6">
    <source>
        <dbReference type="SAM" id="Phobius"/>
    </source>
</evidence>
<keyword evidence="3 6" id="KW-0812">Transmembrane</keyword>
<name>A0AAU8PPE0_DESK7</name>
<feature type="transmembrane region" description="Helical" evidence="6">
    <location>
        <begin position="338"/>
        <end position="356"/>
    </location>
</feature>
<keyword evidence="9" id="KW-1185">Reference proteome</keyword>
<evidence type="ECO:0000256" key="5">
    <source>
        <dbReference type="ARBA" id="ARBA00023136"/>
    </source>
</evidence>
<evidence type="ECO:0000259" key="7">
    <source>
        <dbReference type="PROSITE" id="PS50850"/>
    </source>
</evidence>
<feature type="transmembrane region" description="Helical" evidence="6">
    <location>
        <begin position="274"/>
        <end position="296"/>
    </location>
</feature>
<gene>
    <name evidence="8" type="ordered locus">Desku_2522</name>
</gene>
<dbReference type="Gene3D" id="1.20.1250.20">
    <property type="entry name" value="MFS general substrate transporter like domains"/>
    <property type="match status" value="1"/>
</dbReference>
<dbReference type="InterPro" id="IPR005829">
    <property type="entry name" value="Sugar_transporter_CS"/>
</dbReference>
<organism evidence="8 9">
    <name type="scientific">Desulfofundulus kuznetsovii (strain DSM 6115 / VKM B-1805 / 17)</name>
    <name type="common">Desulfotomaculum kuznetsovii</name>
    <dbReference type="NCBI Taxonomy" id="760568"/>
    <lineage>
        <taxon>Bacteria</taxon>
        <taxon>Bacillati</taxon>
        <taxon>Bacillota</taxon>
        <taxon>Clostridia</taxon>
        <taxon>Eubacteriales</taxon>
        <taxon>Peptococcaceae</taxon>
        <taxon>Desulfofundulus</taxon>
    </lineage>
</organism>
<protein>
    <submittedName>
        <fullName evidence="8">Major facilitator superfamily MFS_1</fullName>
    </submittedName>
</protein>
<keyword evidence="5 6" id="KW-0472">Membrane</keyword>
<dbReference type="PANTHER" id="PTHR23508:SF10">
    <property type="entry name" value="CARBOXYLIC ACID TRANSPORTER PROTEIN HOMOLOG"/>
    <property type="match status" value="1"/>
</dbReference>
<feature type="transmembrane region" description="Helical" evidence="6">
    <location>
        <begin position="21"/>
        <end position="44"/>
    </location>
</feature>
<dbReference type="KEGG" id="dku:Desku_2522"/>
<dbReference type="CDD" id="cd17316">
    <property type="entry name" value="MFS_SV2_like"/>
    <property type="match status" value="1"/>
</dbReference>
<dbReference type="EMBL" id="CP002770">
    <property type="protein sequence ID" value="AEG16047.1"/>
    <property type="molecule type" value="Genomic_DNA"/>
</dbReference>
<dbReference type="InterPro" id="IPR020846">
    <property type="entry name" value="MFS_dom"/>
</dbReference>
<evidence type="ECO:0000313" key="9">
    <source>
        <dbReference type="Proteomes" id="UP000009229"/>
    </source>
</evidence>
<proteinExistence type="predicted"/>